<feature type="chain" id="PRO_5043976824" evidence="1">
    <location>
        <begin position="23"/>
        <end position="119"/>
    </location>
</feature>
<name>A0AAV2H8A9_LYMST</name>
<evidence type="ECO:0000256" key="1">
    <source>
        <dbReference type="SAM" id="SignalP"/>
    </source>
</evidence>
<protein>
    <submittedName>
        <fullName evidence="2">Uncharacterized protein</fullName>
    </submittedName>
</protein>
<comment type="caution">
    <text evidence="2">The sequence shown here is derived from an EMBL/GenBank/DDBJ whole genome shotgun (WGS) entry which is preliminary data.</text>
</comment>
<dbReference type="AlphaFoldDB" id="A0AAV2H8A9"/>
<evidence type="ECO:0000313" key="2">
    <source>
        <dbReference type="EMBL" id="CAL1529019.1"/>
    </source>
</evidence>
<proteinExistence type="predicted"/>
<keyword evidence="1" id="KW-0732">Signal</keyword>
<reference evidence="2 3" key="1">
    <citation type="submission" date="2024-04" db="EMBL/GenBank/DDBJ databases">
        <authorList>
            <consortium name="Genoscope - CEA"/>
            <person name="William W."/>
        </authorList>
    </citation>
    <scope>NUCLEOTIDE SEQUENCE [LARGE SCALE GENOMIC DNA]</scope>
</reference>
<dbReference type="EMBL" id="CAXITT010000042">
    <property type="protein sequence ID" value="CAL1529019.1"/>
    <property type="molecule type" value="Genomic_DNA"/>
</dbReference>
<dbReference type="Proteomes" id="UP001497497">
    <property type="component" value="Unassembled WGS sequence"/>
</dbReference>
<sequence length="119" mass="13301">MHSMSLWGFLTISCLTVTTVLCQDVVANCYERIEECKKVAFEEEDEVKRNEELTNCFGGFKCEPEADSERENLKEGASARVEANKINRRRWSTGIAPTSKANHKFVAASLVTVLGAAHF</sequence>
<organism evidence="2 3">
    <name type="scientific">Lymnaea stagnalis</name>
    <name type="common">Great pond snail</name>
    <name type="synonym">Helix stagnalis</name>
    <dbReference type="NCBI Taxonomy" id="6523"/>
    <lineage>
        <taxon>Eukaryota</taxon>
        <taxon>Metazoa</taxon>
        <taxon>Spiralia</taxon>
        <taxon>Lophotrochozoa</taxon>
        <taxon>Mollusca</taxon>
        <taxon>Gastropoda</taxon>
        <taxon>Heterobranchia</taxon>
        <taxon>Euthyneura</taxon>
        <taxon>Panpulmonata</taxon>
        <taxon>Hygrophila</taxon>
        <taxon>Lymnaeoidea</taxon>
        <taxon>Lymnaeidae</taxon>
        <taxon>Lymnaea</taxon>
    </lineage>
</organism>
<feature type="signal peptide" evidence="1">
    <location>
        <begin position="1"/>
        <end position="22"/>
    </location>
</feature>
<evidence type="ECO:0000313" key="3">
    <source>
        <dbReference type="Proteomes" id="UP001497497"/>
    </source>
</evidence>
<keyword evidence="3" id="KW-1185">Reference proteome</keyword>
<gene>
    <name evidence="2" type="ORF">GSLYS_00003189001</name>
</gene>
<accession>A0AAV2H8A9</accession>